<keyword evidence="3" id="KW-1185">Reference proteome</keyword>
<dbReference type="Proteomes" id="UP001154078">
    <property type="component" value="Chromosome 4"/>
</dbReference>
<feature type="compositionally biased region" description="Polar residues" evidence="1">
    <location>
        <begin position="143"/>
        <end position="155"/>
    </location>
</feature>
<feature type="region of interest" description="Disordered" evidence="1">
    <location>
        <begin position="142"/>
        <end position="215"/>
    </location>
</feature>
<feature type="compositionally biased region" description="Basic and acidic residues" evidence="1">
    <location>
        <begin position="205"/>
        <end position="215"/>
    </location>
</feature>
<name>A0A9P0FIT9_BRAAE</name>
<dbReference type="AlphaFoldDB" id="A0A9P0FIT9"/>
<accession>A0A9P0FIT9</accession>
<dbReference type="EMBL" id="OV121135">
    <property type="protein sequence ID" value="CAH0555334.1"/>
    <property type="molecule type" value="Genomic_DNA"/>
</dbReference>
<proteinExistence type="predicted"/>
<evidence type="ECO:0000313" key="2">
    <source>
        <dbReference type="EMBL" id="CAH0555334.1"/>
    </source>
</evidence>
<organism evidence="2 3">
    <name type="scientific">Brassicogethes aeneus</name>
    <name type="common">Rape pollen beetle</name>
    <name type="synonym">Meligethes aeneus</name>
    <dbReference type="NCBI Taxonomy" id="1431903"/>
    <lineage>
        <taxon>Eukaryota</taxon>
        <taxon>Metazoa</taxon>
        <taxon>Ecdysozoa</taxon>
        <taxon>Arthropoda</taxon>
        <taxon>Hexapoda</taxon>
        <taxon>Insecta</taxon>
        <taxon>Pterygota</taxon>
        <taxon>Neoptera</taxon>
        <taxon>Endopterygota</taxon>
        <taxon>Coleoptera</taxon>
        <taxon>Polyphaga</taxon>
        <taxon>Cucujiformia</taxon>
        <taxon>Nitidulidae</taxon>
        <taxon>Meligethinae</taxon>
        <taxon>Brassicogethes</taxon>
    </lineage>
</organism>
<evidence type="ECO:0000313" key="3">
    <source>
        <dbReference type="Proteomes" id="UP001154078"/>
    </source>
</evidence>
<reference evidence="2" key="1">
    <citation type="submission" date="2021-12" db="EMBL/GenBank/DDBJ databases">
        <authorList>
            <person name="King R."/>
        </authorList>
    </citation>
    <scope>NUCLEOTIDE SEQUENCE</scope>
</reference>
<sequence length="215" mass="22456">MHNTNAKIVRAIPVTNDNRTTGTELNRNNFILLRGAKSSENGGHILLRTDHLTKNGGGLVLDDGDGKLGQIFIQQNDVTKGVLVQSVKRLGAGTPILLLSGHEGGNGHILIQAGPADEIQTVGDIEEPNDILVQALEGLNEGDASSSRSLSTPIGSDSFGADKSSPGKRRERRLCSVGDHGLIARGLPGVEGGKFGNGPPNAAAGREDGGDYRSR</sequence>
<gene>
    <name evidence="2" type="ORF">MELIAE_LOCUS6732</name>
</gene>
<evidence type="ECO:0000256" key="1">
    <source>
        <dbReference type="SAM" id="MobiDB-lite"/>
    </source>
</evidence>
<dbReference type="OrthoDB" id="6774990at2759"/>
<protein>
    <submittedName>
        <fullName evidence="2">Uncharacterized protein</fullName>
    </submittedName>
</protein>